<keyword evidence="1" id="KW-0121">Carboxypeptidase</keyword>
<gene>
    <name evidence="1" type="ORF">K4G66_06655</name>
</gene>
<evidence type="ECO:0000313" key="1">
    <source>
        <dbReference type="EMBL" id="WKN38379.1"/>
    </source>
</evidence>
<name>A0AA49JH38_9BACT</name>
<dbReference type="GO" id="GO:0004180">
    <property type="term" value="F:carboxypeptidase activity"/>
    <property type="evidence" value="ECO:0007669"/>
    <property type="project" value="UniProtKB-KW"/>
</dbReference>
<organism evidence="1">
    <name type="scientific">Roseihalotalea indica</name>
    <dbReference type="NCBI Taxonomy" id="2867963"/>
    <lineage>
        <taxon>Bacteria</taxon>
        <taxon>Pseudomonadati</taxon>
        <taxon>Bacteroidota</taxon>
        <taxon>Cytophagia</taxon>
        <taxon>Cytophagales</taxon>
        <taxon>Catalimonadaceae</taxon>
        <taxon>Roseihalotalea</taxon>
    </lineage>
</organism>
<dbReference type="AlphaFoldDB" id="A0AA49JH38"/>
<dbReference type="Pfam" id="PF13715">
    <property type="entry name" value="CarbopepD_reg_2"/>
    <property type="match status" value="1"/>
</dbReference>
<keyword evidence="1" id="KW-0645">Protease</keyword>
<reference evidence="1" key="1">
    <citation type="journal article" date="2023" name="Comput. Struct. Biotechnol. J.">
        <title>Discovery of a novel marine Bacteroidetes with a rich repertoire of carbohydrate-active enzymes.</title>
        <authorList>
            <person name="Chen B."/>
            <person name="Liu G."/>
            <person name="Chen Q."/>
            <person name="Wang H."/>
            <person name="Liu L."/>
            <person name="Tang K."/>
        </authorList>
    </citation>
    <scope>NUCLEOTIDE SEQUENCE</scope>
    <source>
        <strain evidence="1">TK19036</strain>
    </source>
</reference>
<dbReference type="EMBL" id="CP120682">
    <property type="protein sequence ID" value="WKN38379.1"/>
    <property type="molecule type" value="Genomic_DNA"/>
</dbReference>
<reference evidence="1" key="2">
    <citation type="journal article" date="2024" name="Antonie Van Leeuwenhoek">
        <title>Roseihalotalea indica gen. nov., sp. nov., a halophilic Bacteroidetes from mesopelagic Southwest Indian Ocean with higher carbohydrate metabolic potential.</title>
        <authorList>
            <person name="Chen B."/>
            <person name="Zhang M."/>
            <person name="Lin D."/>
            <person name="Ye J."/>
            <person name="Tang K."/>
        </authorList>
    </citation>
    <scope>NUCLEOTIDE SEQUENCE</scope>
    <source>
        <strain evidence="1">TK19036</strain>
    </source>
</reference>
<sequence length="197" mass="22189">MVVADKVHAQGRSQVIQLSGLVLGEDSTTALPGVNVYVPVAGRGTSTNQYGYFSMPVLPGDSVVFSTVGHKRQYYLVPENRVESMTVIVELQTDTTYLPAITVFPYPSEEIFKEALLALNLPDENQYANMRDNLADDLLARMFEAMPMDGSMNHRYFMDQQFNQVQYRAGPRPNPLLNPFAWGEFIKSIKRGDFKKK</sequence>
<dbReference type="SUPFAM" id="SSF49464">
    <property type="entry name" value="Carboxypeptidase regulatory domain-like"/>
    <property type="match status" value="1"/>
</dbReference>
<proteinExistence type="predicted"/>
<accession>A0AA49JH38</accession>
<keyword evidence="1" id="KW-0378">Hydrolase</keyword>
<dbReference type="InterPro" id="IPR008969">
    <property type="entry name" value="CarboxyPept-like_regulatory"/>
</dbReference>
<protein>
    <submittedName>
        <fullName evidence="1">Carboxypeptidase-like regulatory domain-containing protein</fullName>
    </submittedName>
</protein>